<comment type="caution">
    <text evidence="2">The sequence shown here is derived from an EMBL/GenBank/DDBJ whole genome shotgun (WGS) entry which is preliminary data.</text>
</comment>
<sequence>MRRVIREAIVFVALAVLALPVTAVLALLLMPLWSWIEKRWGIEAVGHSGPAGWCFEAVFAALVIALAALRHGLRSRAHGR</sequence>
<name>A0A7X1FVD5_9SPHN</name>
<dbReference type="Proteomes" id="UP000566813">
    <property type="component" value="Unassembled WGS sequence"/>
</dbReference>
<reference evidence="2 3" key="1">
    <citation type="submission" date="2020-08" db="EMBL/GenBank/DDBJ databases">
        <title>The genome sequence of type strain Novosphingobium flavum NBRC 111647.</title>
        <authorList>
            <person name="Liu Y."/>
        </authorList>
    </citation>
    <scope>NUCLEOTIDE SEQUENCE [LARGE SCALE GENOMIC DNA]</scope>
    <source>
        <strain evidence="2 3">NBRC 111647</strain>
    </source>
</reference>
<keyword evidence="3" id="KW-1185">Reference proteome</keyword>
<dbReference type="AlphaFoldDB" id="A0A7X1FVD5"/>
<accession>A0A7X1FVD5</accession>
<keyword evidence="1" id="KW-0812">Transmembrane</keyword>
<organism evidence="2 3">
    <name type="scientific">Novosphingobium flavum</name>
    <dbReference type="NCBI Taxonomy" id="1778672"/>
    <lineage>
        <taxon>Bacteria</taxon>
        <taxon>Pseudomonadati</taxon>
        <taxon>Pseudomonadota</taxon>
        <taxon>Alphaproteobacteria</taxon>
        <taxon>Sphingomonadales</taxon>
        <taxon>Sphingomonadaceae</taxon>
        <taxon>Novosphingobium</taxon>
    </lineage>
</organism>
<dbReference type="EMBL" id="JACLAW010000014">
    <property type="protein sequence ID" value="MBC2667072.1"/>
    <property type="molecule type" value="Genomic_DNA"/>
</dbReference>
<protein>
    <submittedName>
        <fullName evidence="2">Uncharacterized protein</fullName>
    </submittedName>
</protein>
<evidence type="ECO:0000313" key="3">
    <source>
        <dbReference type="Proteomes" id="UP000566813"/>
    </source>
</evidence>
<dbReference type="RefSeq" id="WP_185665369.1">
    <property type="nucleotide sequence ID" value="NZ_JACLAW010000014.1"/>
</dbReference>
<proteinExistence type="predicted"/>
<evidence type="ECO:0000313" key="2">
    <source>
        <dbReference type="EMBL" id="MBC2667072.1"/>
    </source>
</evidence>
<feature type="transmembrane region" description="Helical" evidence="1">
    <location>
        <begin position="50"/>
        <end position="69"/>
    </location>
</feature>
<gene>
    <name evidence="2" type="ORF">H7F51_16255</name>
</gene>
<keyword evidence="1" id="KW-0472">Membrane</keyword>
<keyword evidence="1" id="KW-1133">Transmembrane helix</keyword>
<evidence type="ECO:0000256" key="1">
    <source>
        <dbReference type="SAM" id="Phobius"/>
    </source>
</evidence>